<keyword evidence="2" id="KW-1185">Reference proteome</keyword>
<dbReference type="GeneID" id="14892679"/>
<organism evidence="1 2">
    <name type="scientific">Entamoeba invadens IP1</name>
    <dbReference type="NCBI Taxonomy" id="370355"/>
    <lineage>
        <taxon>Eukaryota</taxon>
        <taxon>Amoebozoa</taxon>
        <taxon>Evosea</taxon>
        <taxon>Archamoebae</taxon>
        <taxon>Mastigamoebida</taxon>
        <taxon>Entamoebidae</taxon>
        <taxon>Entamoeba</taxon>
    </lineage>
</organism>
<dbReference type="KEGG" id="eiv:EIN_432590"/>
<dbReference type="EMBL" id="KB206267">
    <property type="protein sequence ID" value="ELP93707.1"/>
    <property type="molecule type" value="Genomic_DNA"/>
</dbReference>
<accession>A0A0A1UGV2</accession>
<gene>
    <name evidence="1" type="ORF">EIN_432590</name>
</gene>
<proteinExistence type="predicted"/>
<evidence type="ECO:0000313" key="2">
    <source>
        <dbReference type="Proteomes" id="UP000014680"/>
    </source>
</evidence>
<dbReference type="VEuPathDB" id="AmoebaDB:EIN_432590"/>
<sequence length="223" mass="26873">MLFYIALLLPFTLSEDTPIKPNRLHFYRRPQHTLSLRLEAGVENLQEKEREVREVMQRIYDEMTIFVNKMKDLKKFILLRKVLGIFTQREADAFRNFVWMFEFLIEKLEVDRITERRVFTALLFIEPMLDVFESEESNRFIREFYEVKHKIREHIGRGCFSAIRIKCKMARHFEEISIYFDRFINDVIELTENPLLINSVNAQQAKAKMRMILETINKIKTGL</sequence>
<evidence type="ECO:0000313" key="1">
    <source>
        <dbReference type="EMBL" id="ELP93707.1"/>
    </source>
</evidence>
<name>A0A0A1UGV2_ENTIV</name>
<reference evidence="1 2" key="1">
    <citation type="submission" date="2012-10" db="EMBL/GenBank/DDBJ databases">
        <authorList>
            <person name="Zafar N."/>
            <person name="Inman J."/>
            <person name="Hall N."/>
            <person name="Lorenzi H."/>
            <person name="Caler E."/>
        </authorList>
    </citation>
    <scope>NUCLEOTIDE SEQUENCE [LARGE SCALE GENOMIC DNA]</scope>
    <source>
        <strain evidence="1 2">IP1</strain>
    </source>
</reference>
<protein>
    <submittedName>
        <fullName evidence="1">Uncharacterized protein</fullName>
    </submittedName>
</protein>
<dbReference type="AlphaFoldDB" id="A0A0A1UGV2"/>
<dbReference type="RefSeq" id="XP_004260478.1">
    <property type="nucleotide sequence ID" value="XM_004260430.1"/>
</dbReference>
<dbReference type="Proteomes" id="UP000014680">
    <property type="component" value="Unassembled WGS sequence"/>
</dbReference>